<accession>T0K034</accession>
<dbReference type="AlphaFoldDB" id="T0K034"/>
<dbReference type="OrthoDB" id="4842973at2759"/>
<dbReference type="EMBL" id="AMYD01003519">
    <property type="protein sequence ID" value="EQB46163.1"/>
    <property type="molecule type" value="Genomic_DNA"/>
</dbReference>
<feature type="region of interest" description="Disordered" evidence="1">
    <location>
        <begin position="214"/>
        <end position="239"/>
    </location>
</feature>
<comment type="caution">
    <text evidence="2">The sequence shown here is derived from an EMBL/GenBank/DDBJ whole genome shotgun (WGS) entry which is preliminary data.</text>
</comment>
<reference evidence="3" key="1">
    <citation type="journal article" date="2013" name="Mol. Plant Microbe Interact.">
        <title>Global aspects of pacC regulation of pathogenicity genes in Colletotrichum gloeosporioides as revealed by transcriptome analysis.</title>
        <authorList>
            <person name="Alkan N."/>
            <person name="Meng X."/>
            <person name="Friedlander G."/>
            <person name="Reuveni E."/>
            <person name="Sukno S."/>
            <person name="Sherman A."/>
            <person name="Thon M."/>
            <person name="Fluhr R."/>
            <person name="Prusky D."/>
        </authorList>
    </citation>
    <scope>NUCLEOTIDE SEQUENCE [LARGE SCALE GENOMIC DNA]</scope>
    <source>
        <strain evidence="3">Cg-14</strain>
    </source>
</reference>
<sequence>MSKEIPTLQDRRGFPAWQKATQKSLNPYQWEFVTCQDGGPSENPWFDLSWENHRAQAKAYMTILYSIPYITLVGLGAHDELTPPTDFYHADYPHHVEYDNWVQGGCPRHLYNVTCKWFNPNRAMIAAQVRCIANTDPAKYKYVSHYAARMWLSRLCVDPSRTEDNPVLAILLCDAIKDSYPAVVAELAKVDYKKTFAQVLNAIAPTRFAFGKREPRAAERKRVADDTSREAKRIKTESK</sequence>
<gene>
    <name evidence="2" type="ORF">CGLO_14830</name>
</gene>
<organism evidence="2 3">
    <name type="scientific">Colletotrichum gloeosporioides (strain Cg-14)</name>
    <name type="common">Anthracnose fungus</name>
    <name type="synonym">Glomerella cingulata</name>
    <dbReference type="NCBI Taxonomy" id="1237896"/>
    <lineage>
        <taxon>Eukaryota</taxon>
        <taxon>Fungi</taxon>
        <taxon>Dikarya</taxon>
        <taxon>Ascomycota</taxon>
        <taxon>Pezizomycotina</taxon>
        <taxon>Sordariomycetes</taxon>
        <taxon>Hypocreomycetidae</taxon>
        <taxon>Glomerellales</taxon>
        <taxon>Glomerellaceae</taxon>
        <taxon>Colletotrichum</taxon>
        <taxon>Colletotrichum gloeosporioides species complex</taxon>
    </lineage>
</organism>
<evidence type="ECO:0000313" key="2">
    <source>
        <dbReference type="EMBL" id="EQB46163.1"/>
    </source>
</evidence>
<evidence type="ECO:0000313" key="3">
    <source>
        <dbReference type="Proteomes" id="UP000015530"/>
    </source>
</evidence>
<name>T0K034_COLGC</name>
<proteinExistence type="predicted"/>
<evidence type="ECO:0000256" key="1">
    <source>
        <dbReference type="SAM" id="MobiDB-lite"/>
    </source>
</evidence>
<dbReference type="HOGENOM" id="CLU_1107037_0_0_1"/>
<dbReference type="Proteomes" id="UP000015530">
    <property type="component" value="Unassembled WGS sequence"/>
</dbReference>
<protein>
    <submittedName>
        <fullName evidence="2">Uncharacterized protein</fullName>
    </submittedName>
</protein>